<dbReference type="Proteomes" id="UP000887013">
    <property type="component" value="Unassembled WGS sequence"/>
</dbReference>
<dbReference type="AlphaFoldDB" id="A0A8X6QPE3"/>
<protein>
    <submittedName>
        <fullName evidence="2">Putative reverse transcriptase</fullName>
    </submittedName>
</protein>
<accession>A0A8X6QPE3</accession>
<evidence type="ECO:0000259" key="1">
    <source>
        <dbReference type="PROSITE" id="PS50878"/>
    </source>
</evidence>
<keyword evidence="2" id="KW-0808">Transferase</keyword>
<dbReference type="OrthoDB" id="6420582at2759"/>
<name>A0A8X6QPE3_NEPPI</name>
<keyword evidence="2" id="KW-0695">RNA-directed DNA polymerase</keyword>
<feature type="domain" description="Reverse transcriptase" evidence="1">
    <location>
        <begin position="1"/>
        <end position="93"/>
    </location>
</feature>
<proteinExistence type="predicted"/>
<evidence type="ECO:0000313" key="3">
    <source>
        <dbReference type="Proteomes" id="UP000887013"/>
    </source>
</evidence>
<dbReference type="InterPro" id="IPR000477">
    <property type="entry name" value="RT_dom"/>
</dbReference>
<organism evidence="2 3">
    <name type="scientific">Nephila pilipes</name>
    <name type="common">Giant wood spider</name>
    <name type="synonym">Nephila maculata</name>
    <dbReference type="NCBI Taxonomy" id="299642"/>
    <lineage>
        <taxon>Eukaryota</taxon>
        <taxon>Metazoa</taxon>
        <taxon>Ecdysozoa</taxon>
        <taxon>Arthropoda</taxon>
        <taxon>Chelicerata</taxon>
        <taxon>Arachnida</taxon>
        <taxon>Araneae</taxon>
        <taxon>Araneomorphae</taxon>
        <taxon>Entelegynae</taxon>
        <taxon>Araneoidea</taxon>
        <taxon>Nephilidae</taxon>
        <taxon>Nephila</taxon>
    </lineage>
</organism>
<dbReference type="EMBL" id="BMAW01032340">
    <property type="protein sequence ID" value="GFU25172.1"/>
    <property type="molecule type" value="Genomic_DNA"/>
</dbReference>
<reference evidence="2" key="1">
    <citation type="submission" date="2020-08" db="EMBL/GenBank/DDBJ databases">
        <title>Multicomponent nature underlies the extraordinary mechanical properties of spider dragline silk.</title>
        <authorList>
            <person name="Kono N."/>
            <person name="Nakamura H."/>
            <person name="Mori M."/>
            <person name="Yoshida Y."/>
            <person name="Ohtoshi R."/>
            <person name="Malay A.D."/>
            <person name="Moran D.A.P."/>
            <person name="Tomita M."/>
            <person name="Numata K."/>
            <person name="Arakawa K."/>
        </authorList>
    </citation>
    <scope>NUCLEOTIDE SEQUENCE</scope>
</reference>
<dbReference type="GO" id="GO:0003964">
    <property type="term" value="F:RNA-directed DNA polymerase activity"/>
    <property type="evidence" value="ECO:0007669"/>
    <property type="project" value="UniProtKB-KW"/>
</dbReference>
<keyword evidence="3" id="KW-1185">Reference proteome</keyword>
<dbReference type="PROSITE" id="PS50878">
    <property type="entry name" value="RT_POL"/>
    <property type="match status" value="1"/>
</dbReference>
<gene>
    <name evidence="2" type="primary">C1A_1295</name>
    <name evidence="2" type="ORF">NPIL_615761</name>
</gene>
<sequence>MEEIAKRINDKDIMCMIKLILKIGGKRGIAHGSPLSPLLSNIYLNEIDKMEKAKGMTKEGNVWNMPDDLVILIREYPKRKWLEREVYRRLEEE</sequence>
<evidence type="ECO:0000313" key="2">
    <source>
        <dbReference type="EMBL" id="GFU25172.1"/>
    </source>
</evidence>
<keyword evidence="2" id="KW-0548">Nucleotidyltransferase</keyword>
<comment type="caution">
    <text evidence="2">The sequence shown here is derived from an EMBL/GenBank/DDBJ whole genome shotgun (WGS) entry which is preliminary data.</text>
</comment>